<accession>A0AAD0UTG6</accession>
<name>A0AAD0UTG6_9LEPT</name>
<organism evidence="1 2">
    <name type="scientific">Leptospira kmetyi</name>
    <dbReference type="NCBI Taxonomy" id="408139"/>
    <lineage>
        <taxon>Bacteria</taxon>
        <taxon>Pseudomonadati</taxon>
        <taxon>Spirochaetota</taxon>
        <taxon>Spirochaetia</taxon>
        <taxon>Leptospirales</taxon>
        <taxon>Leptospiraceae</taxon>
        <taxon>Leptospira</taxon>
    </lineage>
</organism>
<evidence type="ECO:0000313" key="2">
    <source>
        <dbReference type="Proteomes" id="UP000276407"/>
    </source>
</evidence>
<reference evidence="1 2" key="1">
    <citation type="submission" date="2018-11" db="EMBL/GenBank/DDBJ databases">
        <title>Complete genome sequence of Leptospira kmetyi isolate LS 001/16 from soil sample associated with a leptospirosis patient in Kelantan.</title>
        <authorList>
            <person name="Muhammad Yusoff F."/>
            <person name="Muhammad Yusoff S."/>
            <person name="Ahmad M.N."/>
            <person name="Yusof N.Y."/>
            <person name="Aziah I."/>
        </authorList>
    </citation>
    <scope>NUCLEOTIDE SEQUENCE [LARGE SCALE GENOMIC DNA]</scope>
    <source>
        <strain evidence="1 2">LS 001/16</strain>
    </source>
</reference>
<dbReference type="KEGG" id="lkm:EFP84_18720"/>
<dbReference type="Proteomes" id="UP000276407">
    <property type="component" value="Chromosome 2"/>
</dbReference>
<dbReference type="EMBL" id="CP033615">
    <property type="protein sequence ID" value="AYV57679.1"/>
    <property type="molecule type" value="Genomic_DNA"/>
</dbReference>
<gene>
    <name evidence="1" type="ORF">EFP84_18720</name>
</gene>
<protein>
    <submittedName>
        <fullName evidence="1">Uncharacterized protein</fullName>
    </submittedName>
</protein>
<dbReference type="AlphaFoldDB" id="A0AAD0UTG6"/>
<proteinExistence type="predicted"/>
<dbReference type="RefSeq" id="WP_123180404.1">
    <property type="nucleotide sequence ID" value="NZ_CP033615.1"/>
</dbReference>
<evidence type="ECO:0000313" key="1">
    <source>
        <dbReference type="EMBL" id="AYV57679.1"/>
    </source>
</evidence>
<sequence length="166" mass="18832">MESTKFKISCDLGIIEFEGSESFVEKHIKKVDEYLKTMSIAESSEKSRANATPKDGKQGSTPLKGSILVPEIFGEWLNKFPKEILDLDKALITAYFVQKQSGQNEFKTSDVNKFLTEHGIKLSNPSRDLKNLSTKKYMFQVRKDGKLSFKRVSVEGENYLKGLLQI</sequence>